<keyword evidence="6" id="KW-0067">ATP-binding</keyword>
<dbReference type="CDD" id="cd03257">
    <property type="entry name" value="ABC_NikE_OppD_transporters"/>
    <property type="match status" value="1"/>
</dbReference>
<reference evidence="10" key="1">
    <citation type="journal article" date="2014" name="Front. Microbiol.">
        <title>High frequency of phylogenetically diverse reductive dehalogenase-homologous genes in deep subseafloor sedimentary metagenomes.</title>
        <authorList>
            <person name="Kawai M."/>
            <person name="Futagami T."/>
            <person name="Toyoda A."/>
            <person name="Takaki Y."/>
            <person name="Nishi S."/>
            <person name="Hori S."/>
            <person name="Arai W."/>
            <person name="Tsubouchi T."/>
            <person name="Morono Y."/>
            <person name="Uchiyama I."/>
            <person name="Ito T."/>
            <person name="Fujiyama A."/>
            <person name="Inagaki F."/>
            <person name="Takami H."/>
        </authorList>
    </citation>
    <scope>NUCLEOTIDE SEQUENCE</scope>
    <source>
        <strain evidence="10">Expedition CK06-06</strain>
    </source>
</reference>
<dbReference type="PANTHER" id="PTHR43297">
    <property type="entry name" value="OLIGOPEPTIDE TRANSPORT ATP-BINDING PROTEIN APPD"/>
    <property type="match status" value="1"/>
</dbReference>
<keyword evidence="7" id="KW-1278">Translocase</keyword>
<evidence type="ECO:0000256" key="2">
    <source>
        <dbReference type="ARBA" id="ARBA00022448"/>
    </source>
</evidence>
<accession>X1TY66</accession>
<dbReference type="Pfam" id="PF00005">
    <property type="entry name" value="ABC_tran"/>
    <property type="match status" value="1"/>
</dbReference>
<evidence type="ECO:0000256" key="1">
    <source>
        <dbReference type="ARBA" id="ARBA00004202"/>
    </source>
</evidence>
<dbReference type="EMBL" id="BARW01016888">
    <property type="protein sequence ID" value="GAI96326.1"/>
    <property type="molecule type" value="Genomic_DNA"/>
</dbReference>
<evidence type="ECO:0000313" key="10">
    <source>
        <dbReference type="EMBL" id="GAI96326.1"/>
    </source>
</evidence>
<dbReference type="InterPro" id="IPR003439">
    <property type="entry name" value="ABC_transporter-like_ATP-bd"/>
</dbReference>
<dbReference type="GO" id="GO:0005886">
    <property type="term" value="C:plasma membrane"/>
    <property type="evidence" value="ECO:0007669"/>
    <property type="project" value="UniProtKB-SubCell"/>
</dbReference>
<evidence type="ECO:0000256" key="7">
    <source>
        <dbReference type="ARBA" id="ARBA00022967"/>
    </source>
</evidence>
<dbReference type="Pfam" id="PF08352">
    <property type="entry name" value="oligo_HPY"/>
    <property type="match status" value="1"/>
</dbReference>
<dbReference type="InterPro" id="IPR050388">
    <property type="entry name" value="ABC_Ni/Peptide_Import"/>
</dbReference>
<feature type="domain" description="ABC transporter" evidence="9">
    <location>
        <begin position="1"/>
        <end position="216"/>
    </location>
</feature>
<evidence type="ECO:0000256" key="4">
    <source>
        <dbReference type="ARBA" id="ARBA00022519"/>
    </source>
</evidence>
<evidence type="ECO:0000259" key="9">
    <source>
        <dbReference type="PROSITE" id="PS50893"/>
    </source>
</evidence>
<dbReference type="GO" id="GO:0016887">
    <property type="term" value="F:ATP hydrolysis activity"/>
    <property type="evidence" value="ECO:0007669"/>
    <property type="project" value="InterPro"/>
</dbReference>
<keyword evidence="8" id="KW-0472">Membrane</keyword>
<feature type="non-terminal residue" evidence="10">
    <location>
        <position position="282"/>
    </location>
</feature>
<comment type="caution">
    <text evidence="10">The sequence shown here is derived from an EMBL/GenBank/DDBJ whole genome shotgun (WGS) entry which is preliminary data.</text>
</comment>
<feature type="non-terminal residue" evidence="10">
    <location>
        <position position="1"/>
    </location>
</feature>
<proteinExistence type="predicted"/>
<dbReference type="InterPro" id="IPR027417">
    <property type="entry name" value="P-loop_NTPase"/>
</dbReference>
<dbReference type="GO" id="GO:0005524">
    <property type="term" value="F:ATP binding"/>
    <property type="evidence" value="ECO:0007669"/>
    <property type="project" value="UniProtKB-KW"/>
</dbReference>
<evidence type="ECO:0000256" key="6">
    <source>
        <dbReference type="ARBA" id="ARBA00022840"/>
    </source>
</evidence>
<evidence type="ECO:0000256" key="5">
    <source>
        <dbReference type="ARBA" id="ARBA00022741"/>
    </source>
</evidence>
<evidence type="ECO:0000256" key="8">
    <source>
        <dbReference type="ARBA" id="ARBA00023136"/>
    </source>
</evidence>
<dbReference type="FunFam" id="3.40.50.300:FF:000016">
    <property type="entry name" value="Oligopeptide ABC transporter ATP-binding component"/>
    <property type="match status" value="1"/>
</dbReference>
<dbReference type="SMART" id="SM00382">
    <property type="entry name" value="AAA"/>
    <property type="match status" value="1"/>
</dbReference>
<dbReference type="Gene3D" id="3.40.50.300">
    <property type="entry name" value="P-loop containing nucleotide triphosphate hydrolases"/>
    <property type="match status" value="1"/>
</dbReference>
<dbReference type="SUPFAM" id="SSF52540">
    <property type="entry name" value="P-loop containing nucleoside triphosphate hydrolases"/>
    <property type="match status" value="1"/>
</dbReference>
<keyword evidence="3" id="KW-1003">Cell membrane</keyword>
<dbReference type="AlphaFoldDB" id="X1TY66"/>
<dbReference type="InterPro" id="IPR017871">
    <property type="entry name" value="ABC_transporter-like_CS"/>
</dbReference>
<dbReference type="PROSITE" id="PS00211">
    <property type="entry name" value="ABC_TRANSPORTER_1"/>
    <property type="match status" value="1"/>
</dbReference>
<protein>
    <recommendedName>
        <fullName evidence="9">ABC transporter domain-containing protein</fullName>
    </recommendedName>
</protein>
<keyword evidence="5" id="KW-0547">Nucleotide-binding</keyword>
<dbReference type="PANTHER" id="PTHR43297:SF14">
    <property type="entry name" value="ATPASE AAA-TYPE CORE DOMAIN-CONTAINING PROTEIN"/>
    <property type="match status" value="1"/>
</dbReference>
<dbReference type="InterPro" id="IPR013563">
    <property type="entry name" value="Oligopep_ABC_C"/>
</dbReference>
<comment type="subcellular location">
    <subcellularLocation>
        <location evidence="1">Cell membrane</location>
        <topology evidence="1">Peripheral membrane protein</topology>
    </subcellularLocation>
</comment>
<name>X1TY66_9ZZZZ</name>
<evidence type="ECO:0000256" key="3">
    <source>
        <dbReference type="ARBA" id="ARBA00022475"/>
    </source>
</evidence>
<keyword evidence="4" id="KW-0997">Cell inner membrane</keyword>
<dbReference type="GO" id="GO:0015833">
    <property type="term" value="P:peptide transport"/>
    <property type="evidence" value="ECO:0007669"/>
    <property type="project" value="InterPro"/>
</dbReference>
<sequence length="282" mass="31542">VGESGCGKSTLAFAIMNYMAENGKVTGGRILFYGEDILHKSERELNDIRGNKIAMVYQDPGTALNPSLRIGDQLTEVLTEHKGLKGNLARDECLQMLERVRMPDPPAMMQRYAHQLSGGQQQRVLIAMALLTNPALLIMDEPTTGLDVTIEAIILDLISELKREFDSTILYITHNLGVISKIADRVAIMYAGELVELGSVRDIFLYPLHPYTEALLRCIPKISAGRQSRTLQPIRGRVPSLREIPSGCIFEPRCNRADQRCRSNRPELARAVDDHFVRCFHA</sequence>
<organism evidence="10">
    <name type="scientific">marine sediment metagenome</name>
    <dbReference type="NCBI Taxonomy" id="412755"/>
    <lineage>
        <taxon>unclassified sequences</taxon>
        <taxon>metagenomes</taxon>
        <taxon>ecological metagenomes</taxon>
    </lineage>
</organism>
<dbReference type="NCBIfam" id="TIGR01727">
    <property type="entry name" value="oligo_HPY"/>
    <property type="match status" value="1"/>
</dbReference>
<dbReference type="PROSITE" id="PS50893">
    <property type="entry name" value="ABC_TRANSPORTER_2"/>
    <property type="match status" value="1"/>
</dbReference>
<keyword evidence="2" id="KW-0813">Transport</keyword>
<dbReference type="InterPro" id="IPR003593">
    <property type="entry name" value="AAA+_ATPase"/>
</dbReference>
<gene>
    <name evidence="10" type="ORF">S12H4_29300</name>
</gene>